<dbReference type="Proteomes" id="UP000176834">
    <property type="component" value="Unassembled WGS sequence"/>
</dbReference>
<dbReference type="InterPro" id="IPR011051">
    <property type="entry name" value="RmlC_Cupin_sf"/>
</dbReference>
<dbReference type="InterPro" id="IPR014710">
    <property type="entry name" value="RmlC-like_jellyroll"/>
</dbReference>
<dbReference type="Gene3D" id="2.60.120.10">
    <property type="entry name" value="Jelly Rolls"/>
    <property type="match status" value="1"/>
</dbReference>
<gene>
    <name evidence="1" type="ORF">A3B86_02145</name>
</gene>
<proteinExistence type="predicted"/>
<evidence type="ECO:0000313" key="2">
    <source>
        <dbReference type="Proteomes" id="UP000176834"/>
    </source>
</evidence>
<dbReference type="SUPFAM" id="SSF51182">
    <property type="entry name" value="RmlC-like cupins"/>
    <property type="match status" value="1"/>
</dbReference>
<dbReference type="EMBL" id="MGJN01000013">
    <property type="protein sequence ID" value="OGN06922.1"/>
    <property type="molecule type" value="Genomic_DNA"/>
</dbReference>
<evidence type="ECO:0000313" key="1">
    <source>
        <dbReference type="EMBL" id="OGN06922.1"/>
    </source>
</evidence>
<sequence>MIKRIGPTELDKKYFSLQPYKPTPIKANFDNVIVNKPWGCEYLMFKNPEAEIWHLSISHQRSTSMHCHPAKKTALVVLEGRALFSSLNESIELHPLDTVIIAPGTFHSTQSLSSAGTKVLEFETPPMKHDLFRLEDKYGRAQKGYEDRKEMTVDKSRIRLAKKDFGKINNLGTKKACIKLINNLKDIRSINTNHFELAILTSGSMVSGGTQESRKYLPPYAMSIEELKEVECKFNNVCVFLLGRHYEEK</sequence>
<accession>A0A1F8F1A6</accession>
<protein>
    <recommendedName>
        <fullName evidence="3">Cupin 2 conserved barrel domain-containing protein</fullName>
    </recommendedName>
</protein>
<dbReference type="AlphaFoldDB" id="A0A1F8F1A6"/>
<organism evidence="1 2">
    <name type="scientific">Candidatus Yanofskybacteria bacterium RIFCSPHIGHO2_02_FULL_38_22b</name>
    <dbReference type="NCBI Taxonomy" id="1802673"/>
    <lineage>
        <taxon>Bacteria</taxon>
        <taxon>Candidatus Yanofskyibacteriota</taxon>
    </lineage>
</organism>
<name>A0A1F8F1A6_9BACT</name>
<comment type="caution">
    <text evidence="1">The sequence shown here is derived from an EMBL/GenBank/DDBJ whole genome shotgun (WGS) entry which is preliminary data.</text>
</comment>
<reference evidence="1 2" key="1">
    <citation type="journal article" date="2016" name="Nat. Commun.">
        <title>Thousands of microbial genomes shed light on interconnected biogeochemical processes in an aquifer system.</title>
        <authorList>
            <person name="Anantharaman K."/>
            <person name="Brown C.T."/>
            <person name="Hug L.A."/>
            <person name="Sharon I."/>
            <person name="Castelle C.J."/>
            <person name="Probst A.J."/>
            <person name="Thomas B.C."/>
            <person name="Singh A."/>
            <person name="Wilkins M.J."/>
            <person name="Karaoz U."/>
            <person name="Brodie E.L."/>
            <person name="Williams K.H."/>
            <person name="Hubbard S.S."/>
            <person name="Banfield J.F."/>
        </authorList>
    </citation>
    <scope>NUCLEOTIDE SEQUENCE [LARGE SCALE GENOMIC DNA]</scope>
</reference>
<evidence type="ECO:0008006" key="3">
    <source>
        <dbReference type="Google" id="ProtNLM"/>
    </source>
</evidence>